<dbReference type="EMBL" id="VSRR010000507">
    <property type="protein sequence ID" value="MPC16455.1"/>
    <property type="molecule type" value="Genomic_DNA"/>
</dbReference>
<reference evidence="1 2" key="1">
    <citation type="submission" date="2019-05" db="EMBL/GenBank/DDBJ databases">
        <title>Another draft genome of Portunus trituberculatus and its Hox gene families provides insights of decapod evolution.</title>
        <authorList>
            <person name="Jeong J.-H."/>
            <person name="Song I."/>
            <person name="Kim S."/>
            <person name="Choi T."/>
            <person name="Kim D."/>
            <person name="Ryu S."/>
            <person name="Kim W."/>
        </authorList>
    </citation>
    <scope>NUCLEOTIDE SEQUENCE [LARGE SCALE GENOMIC DNA]</scope>
    <source>
        <tissue evidence="1">Muscle</tissue>
    </source>
</reference>
<proteinExistence type="predicted"/>
<accession>A0A5B7D4W5</accession>
<name>A0A5B7D4W5_PORTR</name>
<organism evidence="1 2">
    <name type="scientific">Portunus trituberculatus</name>
    <name type="common">Swimming crab</name>
    <name type="synonym">Neptunus trituberculatus</name>
    <dbReference type="NCBI Taxonomy" id="210409"/>
    <lineage>
        <taxon>Eukaryota</taxon>
        <taxon>Metazoa</taxon>
        <taxon>Ecdysozoa</taxon>
        <taxon>Arthropoda</taxon>
        <taxon>Crustacea</taxon>
        <taxon>Multicrustacea</taxon>
        <taxon>Malacostraca</taxon>
        <taxon>Eumalacostraca</taxon>
        <taxon>Eucarida</taxon>
        <taxon>Decapoda</taxon>
        <taxon>Pleocyemata</taxon>
        <taxon>Brachyura</taxon>
        <taxon>Eubrachyura</taxon>
        <taxon>Portunoidea</taxon>
        <taxon>Portunidae</taxon>
        <taxon>Portuninae</taxon>
        <taxon>Portunus</taxon>
    </lineage>
</organism>
<sequence length="44" mass="4660">MSMSESTADTAVPMVVRQASKGMGPAILKLGATSTRYNTAPREF</sequence>
<comment type="caution">
    <text evidence="1">The sequence shown here is derived from an EMBL/GenBank/DDBJ whole genome shotgun (WGS) entry which is preliminary data.</text>
</comment>
<evidence type="ECO:0000313" key="2">
    <source>
        <dbReference type="Proteomes" id="UP000324222"/>
    </source>
</evidence>
<keyword evidence="2" id="KW-1185">Reference proteome</keyword>
<gene>
    <name evidence="1" type="ORF">E2C01_009278</name>
</gene>
<dbReference type="Proteomes" id="UP000324222">
    <property type="component" value="Unassembled WGS sequence"/>
</dbReference>
<evidence type="ECO:0000313" key="1">
    <source>
        <dbReference type="EMBL" id="MPC16455.1"/>
    </source>
</evidence>
<protein>
    <submittedName>
        <fullName evidence="1">Uncharacterized protein</fullName>
    </submittedName>
</protein>
<dbReference type="AlphaFoldDB" id="A0A5B7D4W5"/>